<evidence type="ECO:0000313" key="2">
    <source>
        <dbReference type="Proteomes" id="UP000488506"/>
    </source>
</evidence>
<reference evidence="1 2" key="1">
    <citation type="submission" date="2019-12" db="EMBL/GenBank/DDBJ databases">
        <authorList>
            <person name="Wolfe R."/>
            <person name="Danczak R."/>
            <person name="Wilkins M."/>
        </authorList>
    </citation>
    <scope>NUCLEOTIDE SEQUENCE [LARGE SCALE GENOMIC DNA]</scope>
    <source>
        <strain evidence="1">X2_MaxBin.013</strain>
    </source>
</reference>
<evidence type="ECO:0000313" key="1">
    <source>
        <dbReference type="EMBL" id="KAF0134051.1"/>
    </source>
</evidence>
<name>A0A833NZV0_UNCSA</name>
<dbReference type="EMBL" id="WPAF01000013">
    <property type="protein sequence ID" value="KAF0134051.1"/>
    <property type="molecule type" value="Genomic_DNA"/>
</dbReference>
<accession>A0A833NZV0</accession>
<dbReference type="AlphaFoldDB" id="A0A833NZV0"/>
<protein>
    <submittedName>
        <fullName evidence="1">Uncharacterized protein</fullName>
    </submittedName>
</protein>
<organism evidence="1 2">
    <name type="scientific">Candidatus Saganbacteria bacterium</name>
    <dbReference type="NCBI Taxonomy" id="2575572"/>
    <lineage>
        <taxon>Bacteria</taxon>
        <taxon>Bacillati</taxon>
        <taxon>Saganbacteria</taxon>
    </lineage>
</organism>
<comment type="caution">
    <text evidence="1">The sequence shown here is derived from an EMBL/GenBank/DDBJ whole genome shotgun (WGS) entry which is preliminary data.</text>
</comment>
<sequence length="140" mass="16381">MTYSEDIKNRAFCEYCNTGSLTQAKNRLMVEGIKISEKTLSEWRERYNWDELKGEEQQKTSEKLTEKVSDFKADRIAKYTEFRSWLEEIVKSVPPSSLEGVSKVIMEIDKQILLLRGEATDKRTEEIEVKWSHGENNDPI</sequence>
<proteinExistence type="predicted"/>
<dbReference type="Proteomes" id="UP000488506">
    <property type="component" value="Unassembled WGS sequence"/>
</dbReference>
<gene>
    <name evidence="1" type="ORF">FD145_905</name>
</gene>